<dbReference type="InterPro" id="IPR036890">
    <property type="entry name" value="HATPase_C_sf"/>
</dbReference>
<dbReference type="PROSITE" id="PS50112">
    <property type="entry name" value="PAS"/>
    <property type="match status" value="3"/>
</dbReference>
<dbReference type="InterPro" id="IPR004358">
    <property type="entry name" value="Sig_transdc_His_kin-like_C"/>
</dbReference>
<dbReference type="InterPro" id="IPR052162">
    <property type="entry name" value="Sensor_kinase/Photoreceptor"/>
</dbReference>
<dbReference type="SUPFAM" id="SSF55874">
    <property type="entry name" value="ATPase domain of HSP90 chaperone/DNA topoisomerase II/histidine kinase"/>
    <property type="match status" value="1"/>
</dbReference>
<dbReference type="Pfam" id="PF13426">
    <property type="entry name" value="PAS_9"/>
    <property type="match status" value="2"/>
</dbReference>
<evidence type="ECO:0000256" key="1">
    <source>
        <dbReference type="ARBA" id="ARBA00000085"/>
    </source>
</evidence>
<dbReference type="CDD" id="cd00130">
    <property type="entry name" value="PAS"/>
    <property type="match status" value="3"/>
</dbReference>
<dbReference type="SUPFAM" id="SSF47384">
    <property type="entry name" value="Homodimeric domain of signal transducing histidine kinase"/>
    <property type="match status" value="1"/>
</dbReference>
<dbReference type="Pfam" id="PF13188">
    <property type="entry name" value="PAS_8"/>
    <property type="match status" value="1"/>
</dbReference>
<dbReference type="Gene3D" id="3.30.565.10">
    <property type="entry name" value="Histidine kinase-like ATPase, C-terminal domain"/>
    <property type="match status" value="1"/>
</dbReference>
<dbReference type="InterPro" id="IPR000700">
    <property type="entry name" value="PAS-assoc_C"/>
</dbReference>
<evidence type="ECO:0000259" key="9">
    <source>
        <dbReference type="PROSITE" id="PS50113"/>
    </source>
</evidence>
<dbReference type="Pfam" id="PF02518">
    <property type="entry name" value="HATPase_c"/>
    <property type="match status" value="1"/>
</dbReference>
<feature type="coiled-coil region" evidence="6">
    <location>
        <begin position="32"/>
        <end position="70"/>
    </location>
</feature>
<sequence length="928" mass="107841">MANKDKSAELRAKAEKVYQQKNVKITEAPDEVKALLEELSIHQIELEMQNEELLNAQTKLEKEKEKFQKLYDYAPVGYITINQTGNIIDLNYQAAELFGKPREVFNFNSIFPFLHKDSKTDFRLMLREAYEQRQKTSSSIAFINSKGSIVHTKVNVIPFEDTGSGEILVRLTITDIVDERMQYLRELEEKELKYAEIFNHSNDAIFLFNLDDYGRPLKFLEVNRKACDLMNSSRESLLKKNTSDINTDEEMAFITRSAKEIKRNGKGLFEMFYNHKGNDKIPLEIAYYSFDLQGEFIGMAVVSDIRKRKDSEAKIRENERKYRLLAENINETILLTDLDFNLIYVSPSIKRLTGSSQEEYYKKGFKHGLTNESVKYVENWIENYLRESAQEDFDFKNYSKVFQVDRYHKDGHLINFEVSLSFLIENGKPTGIITISRDITDRVKAERKIKETNTRLQLAMEVGNLGWWDWDYEQNILVTADNKPGLLGYNPGETNFTAQDYIDMIHPEDYDKAMNAMRKHLEGKADRYEVENRLRMKDGSYKWLYDMGRIVEYTDEGKPKRLMGVIFDISDRKNAELLIQNQNEELKQLNATKDKFFSIIAHDLKNPFNTILGFTEELIKKHDDLKSDDRKQILKTLNESARQNYSLLQNLLVWSRMQSNRMPFNPEQIVLSELIYDNYMLFEGTANKKGIMLKMAENTEQSCWVNADREMVNTVIRNLVSNAIKYTPEGGEIVLGCEPAENDAVKVYVKDTGIGIKKHTISKLFKIEETFSTSGTSNEQGTGLGLILVNEFLEKNNGELLIDSKKGEGSTFAFTLKSVKTERQCSMDCFGDFKLLSEKIEKLDEEVKQYFFNDILSLFKICYKSYSSRKVNTFSNEIISFSQKYKVPELEKFGAKIAESMQQFDINQLNICFGEFEELMDYVQKKIF</sequence>
<dbReference type="InterPro" id="IPR003594">
    <property type="entry name" value="HATPase_dom"/>
</dbReference>
<name>A0A0S2HWA5_9BACT</name>
<dbReference type="Gene3D" id="3.30.450.20">
    <property type="entry name" value="PAS domain"/>
    <property type="match status" value="4"/>
</dbReference>
<evidence type="ECO:0000259" key="7">
    <source>
        <dbReference type="PROSITE" id="PS50109"/>
    </source>
</evidence>
<dbReference type="InterPro" id="IPR005467">
    <property type="entry name" value="His_kinase_dom"/>
</dbReference>
<dbReference type="KEGG" id="blq:L21SP5_00650"/>
<dbReference type="Gene3D" id="1.10.287.130">
    <property type="match status" value="1"/>
</dbReference>
<keyword evidence="11" id="KW-1185">Reference proteome</keyword>
<organism evidence="10 11">
    <name type="scientific">Salinivirga cyanobacteriivorans</name>
    <dbReference type="NCBI Taxonomy" id="1307839"/>
    <lineage>
        <taxon>Bacteria</taxon>
        <taxon>Pseudomonadati</taxon>
        <taxon>Bacteroidota</taxon>
        <taxon>Bacteroidia</taxon>
        <taxon>Bacteroidales</taxon>
        <taxon>Salinivirgaceae</taxon>
        <taxon>Salinivirga</taxon>
    </lineage>
</organism>
<dbReference type="AlphaFoldDB" id="A0A0S2HWA5"/>
<dbReference type="PANTHER" id="PTHR43304:SF1">
    <property type="entry name" value="PAC DOMAIN-CONTAINING PROTEIN"/>
    <property type="match status" value="1"/>
</dbReference>
<dbReference type="InterPro" id="IPR035965">
    <property type="entry name" value="PAS-like_dom_sf"/>
</dbReference>
<feature type="domain" description="Histidine kinase" evidence="7">
    <location>
        <begin position="599"/>
        <end position="820"/>
    </location>
</feature>
<dbReference type="SMART" id="SM00086">
    <property type="entry name" value="PAC"/>
    <property type="match status" value="4"/>
</dbReference>
<evidence type="ECO:0000256" key="5">
    <source>
        <dbReference type="ARBA" id="ARBA00022777"/>
    </source>
</evidence>
<evidence type="ECO:0000313" key="11">
    <source>
        <dbReference type="Proteomes" id="UP000064893"/>
    </source>
</evidence>
<feature type="domain" description="PAC" evidence="9">
    <location>
        <begin position="528"/>
        <end position="581"/>
    </location>
</feature>
<dbReference type="CDD" id="cd00082">
    <property type="entry name" value="HisKA"/>
    <property type="match status" value="1"/>
</dbReference>
<dbReference type="NCBIfam" id="TIGR00229">
    <property type="entry name" value="sensory_box"/>
    <property type="match status" value="4"/>
</dbReference>
<evidence type="ECO:0000256" key="6">
    <source>
        <dbReference type="SAM" id="Coils"/>
    </source>
</evidence>
<feature type="domain" description="PAS" evidence="8">
    <location>
        <begin position="318"/>
        <end position="388"/>
    </location>
</feature>
<dbReference type="PROSITE" id="PS50109">
    <property type="entry name" value="HIS_KIN"/>
    <property type="match status" value="1"/>
</dbReference>
<dbReference type="Pfam" id="PF00512">
    <property type="entry name" value="HisKA"/>
    <property type="match status" value="1"/>
</dbReference>
<keyword evidence="4 10" id="KW-0808">Transferase</keyword>
<dbReference type="SMART" id="SM00091">
    <property type="entry name" value="PAS"/>
    <property type="match status" value="4"/>
</dbReference>
<dbReference type="RefSeq" id="WP_057951877.1">
    <property type="nucleotide sequence ID" value="NZ_CP013118.1"/>
</dbReference>
<keyword evidence="3" id="KW-0597">Phosphoprotein</keyword>
<keyword evidence="5" id="KW-0418">Kinase</keyword>
<keyword evidence="6" id="KW-0175">Coiled coil</keyword>
<protein>
    <recommendedName>
        <fullName evidence="2">histidine kinase</fullName>
        <ecNumber evidence="2">2.7.13.3</ecNumber>
    </recommendedName>
</protein>
<dbReference type="InterPro" id="IPR001610">
    <property type="entry name" value="PAC"/>
</dbReference>
<dbReference type="PRINTS" id="PR00344">
    <property type="entry name" value="BCTRLSENSOR"/>
</dbReference>
<proteinExistence type="predicted"/>
<dbReference type="GO" id="GO:0000155">
    <property type="term" value="F:phosphorelay sensor kinase activity"/>
    <property type="evidence" value="ECO:0007669"/>
    <property type="project" value="InterPro"/>
</dbReference>
<feature type="domain" description="PAC" evidence="9">
    <location>
        <begin position="400"/>
        <end position="451"/>
    </location>
</feature>
<dbReference type="Proteomes" id="UP000064893">
    <property type="component" value="Chromosome"/>
</dbReference>
<accession>A0A0S2HWA5</accession>
<dbReference type="OrthoDB" id="1112780at2"/>
<reference evidence="10 11" key="1">
    <citation type="submission" date="2015-11" db="EMBL/GenBank/DDBJ databases">
        <title>Description and complete genome sequence of a novel strain predominating in hypersaline microbial mats and representing a new family of the Bacteriodetes phylum.</title>
        <authorList>
            <person name="Spring S."/>
            <person name="Bunk B."/>
            <person name="Sproer C."/>
            <person name="Klenk H.-P."/>
        </authorList>
    </citation>
    <scope>NUCLEOTIDE SEQUENCE [LARGE SCALE GENOMIC DNA]</scope>
    <source>
        <strain evidence="10 11">L21-Spi-D4</strain>
    </source>
</reference>
<dbReference type="EC" id="2.7.13.3" evidence="2"/>
<gene>
    <name evidence="10" type="primary">pleC_2</name>
    <name evidence="10" type="ORF">L21SP5_00650</name>
</gene>
<feature type="domain" description="PAS" evidence="8">
    <location>
        <begin position="486"/>
        <end position="524"/>
    </location>
</feature>
<dbReference type="InterPro" id="IPR036097">
    <property type="entry name" value="HisK_dim/P_sf"/>
</dbReference>
<dbReference type="PROSITE" id="PS50113">
    <property type="entry name" value="PAC"/>
    <property type="match status" value="2"/>
</dbReference>
<comment type="catalytic activity">
    <reaction evidence="1">
        <text>ATP + protein L-histidine = ADP + protein N-phospho-L-histidine.</text>
        <dbReference type="EC" id="2.7.13.3"/>
    </reaction>
</comment>
<evidence type="ECO:0000256" key="2">
    <source>
        <dbReference type="ARBA" id="ARBA00012438"/>
    </source>
</evidence>
<evidence type="ECO:0000259" key="8">
    <source>
        <dbReference type="PROSITE" id="PS50112"/>
    </source>
</evidence>
<dbReference type="InterPro" id="IPR013655">
    <property type="entry name" value="PAS_fold_3"/>
</dbReference>
<dbReference type="SMART" id="SM00388">
    <property type="entry name" value="HisKA"/>
    <property type="match status" value="1"/>
</dbReference>
<dbReference type="PANTHER" id="PTHR43304">
    <property type="entry name" value="PHYTOCHROME-LIKE PROTEIN CPH1"/>
    <property type="match status" value="1"/>
</dbReference>
<evidence type="ECO:0000256" key="3">
    <source>
        <dbReference type="ARBA" id="ARBA00022553"/>
    </source>
</evidence>
<dbReference type="Pfam" id="PF08447">
    <property type="entry name" value="PAS_3"/>
    <property type="match status" value="1"/>
</dbReference>
<dbReference type="STRING" id="1307839.L21SP5_00650"/>
<dbReference type="SUPFAM" id="SSF55785">
    <property type="entry name" value="PYP-like sensor domain (PAS domain)"/>
    <property type="match status" value="4"/>
</dbReference>
<dbReference type="InterPro" id="IPR003661">
    <property type="entry name" value="HisK_dim/P_dom"/>
</dbReference>
<evidence type="ECO:0000313" key="10">
    <source>
        <dbReference type="EMBL" id="ALO14322.1"/>
    </source>
</evidence>
<evidence type="ECO:0000256" key="4">
    <source>
        <dbReference type="ARBA" id="ARBA00022679"/>
    </source>
</evidence>
<dbReference type="InterPro" id="IPR000014">
    <property type="entry name" value="PAS"/>
</dbReference>
<dbReference type="SMART" id="SM00387">
    <property type="entry name" value="HATPase_c"/>
    <property type="match status" value="1"/>
</dbReference>
<dbReference type="EMBL" id="CP013118">
    <property type="protein sequence ID" value="ALO14322.1"/>
    <property type="molecule type" value="Genomic_DNA"/>
</dbReference>
<feature type="domain" description="PAS" evidence="8">
    <location>
        <begin position="63"/>
        <end position="133"/>
    </location>
</feature>